<dbReference type="Proteomes" id="UP000256269">
    <property type="component" value="Unassembled WGS sequence"/>
</dbReference>
<dbReference type="AlphaFoldDB" id="A0A3E0GXQ2"/>
<name>A0A3E0GXQ2_9PSEU</name>
<comment type="caution">
    <text evidence="1">The sequence shown here is derived from an EMBL/GenBank/DDBJ whole genome shotgun (WGS) entry which is preliminary data.</text>
</comment>
<gene>
    <name evidence="1" type="ORF">BCF44_12086</name>
</gene>
<reference evidence="1 2" key="1">
    <citation type="submission" date="2018-08" db="EMBL/GenBank/DDBJ databases">
        <title>Genomic Encyclopedia of Archaeal and Bacterial Type Strains, Phase II (KMG-II): from individual species to whole genera.</title>
        <authorList>
            <person name="Goeker M."/>
        </authorList>
    </citation>
    <scope>NUCLEOTIDE SEQUENCE [LARGE SCALE GENOMIC DNA]</scope>
    <source>
        <strain evidence="1 2">DSM 45791</strain>
    </source>
</reference>
<dbReference type="EMBL" id="QUNO01000020">
    <property type="protein sequence ID" value="REH33014.1"/>
    <property type="molecule type" value="Genomic_DNA"/>
</dbReference>
<evidence type="ECO:0000313" key="2">
    <source>
        <dbReference type="Proteomes" id="UP000256269"/>
    </source>
</evidence>
<proteinExistence type="predicted"/>
<accession>A0A3E0GXQ2</accession>
<keyword evidence="2" id="KW-1185">Reference proteome</keyword>
<protein>
    <submittedName>
        <fullName evidence="1">Uncharacterized protein</fullName>
    </submittedName>
</protein>
<evidence type="ECO:0000313" key="1">
    <source>
        <dbReference type="EMBL" id="REH33014.1"/>
    </source>
</evidence>
<organism evidence="1 2">
    <name type="scientific">Kutzneria buriramensis</name>
    <dbReference type="NCBI Taxonomy" id="1045776"/>
    <lineage>
        <taxon>Bacteria</taxon>
        <taxon>Bacillati</taxon>
        <taxon>Actinomycetota</taxon>
        <taxon>Actinomycetes</taxon>
        <taxon>Pseudonocardiales</taxon>
        <taxon>Pseudonocardiaceae</taxon>
        <taxon>Kutzneria</taxon>
    </lineage>
</organism>
<sequence length="37" mass="4200">MQLDPYFTLRLPEEEQATILVHVDEETGEGRLLLTAA</sequence>